<sequence>MPVKLRKHKQRAHRITPDAIEAYRAHDYHALHDALGLKPWEPSPLPLHVTPLGCDQEPYPFDLRLKGSLHNESWEQAQELQRELEKAV</sequence>
<gene>
    <name evidence="1" type="ORF">AUC71_02390</name>
</gene>
<keyword evidence="2" id="KW-1185">Reference proteome</keyword>
<proteinExistence type="predicted"/>
<evidence type="ECO:0000313" key="1">
    <source>
        <dbReference type="EMBL" id="ODS02076.1"/>
    </source>
</evidence>
<protein>
    <submittedName>
        <fullName evidence="1">Uncharacterized protein</fullName>
    </submittedName>
</protein>
<dbReference type="AlphaFoldDB" id="A0A1E3W8H5"/>
<organism evidence="1 2">
    <name type="scientific">Methyloceanibacter marginalis</name>
    <dbReference type="NCBI Taxonomy" id="1774971"/>
    <lineage>
        <taxon>Bacteria</taxon>
        <taxon>Pseudomonadati</taxon>
        <taxon>Pseudomonadota</taxon>
        <taxon>Alphaproteobacteria</taxon>
        <taxon>Hyphomicrobiales</taxon>
        <taxon>Hyphomicrobiaceae</taxon>
        <taxon>Methyloceanibacter</taxon>
    </lineage>
</organism>
<name>A0A1E3W8H5_9HYPH</name>
<reference evidence="1 2" key="1">
    <citation type="journal article" date="2016" name="Environ. Microbiol.">
        <title>New Methyloceanibacter diversity from North Sea sediments includes methanotroph containing solely the soluble methane monooxygenase.</title>
        <authorList>
            <person name="Vekeman B."/>
            <person name="Kerckhof F.M."/>
            <person name="Cremers G."/>
            <person name="de Vos P."/>
            <person name="Vandamme P."/>
            <person name="Boon N."/>
            <person name="Op den Camp H.J."/>
            <person name="Heylen K."/>
        </authorList>
    </citation>
    <scope>NUCLEOTIDE SEQUENCE [LARGE SCALE GENOMIC DNA]</scope>
    <source>
        <strain evidence="1 2">R-67177</strain>
    </source>
</reference>
<evidence type="ECO:0000313" key="2">
    <source>
        <dbReference type="Proteomes" id="UP000095042"/>
    </source>
</evidence>
<dbReference type="EMBL" id="LPWD01000415">
    <property type="protein sequence ID" value="ODS02076.1"/>
    <property type="molecule type" value="Genomic_DNA"/>
</dbReference>
<comment type="caution">
    <text evidence="1">The sequence shown here is derived from an EMBL/GenBank/DDBJ whole genome shotgun (WGS) entry which is preliminary data.</text>
</comment>
<accession>A0A1E3W8H5</accession>
<dbReference type="Proteomes" id="UP000095042">
    <property type="component" value="Unassembled WGS sequence"/>
</dbReference>